<protein>
    <submittedName>
        <fullName evidence="1">Uncharacterized protein</fullName>
    </submittedName>
</protein>
<dbReference type="AlphaFoldDB" id="A0A4Q0I894"/>
<dbReference type="OrthoDB" id="9957538at2"/>
<dbReference type="EMBL" id="RLII01000001">
    <property type="protein sequence ID" value="RXE60674.1"/>
    <property type="molecule type" value="Genomic_DNA"/>
</dbReference>
<accession>A0A4Q0I894</accession>
<organism evidence="1 2">
    <name type="scientific">Acetivibrio mesophilus</name>
    <dbReference type="NCBI Taxonomy" id="2487273"/>
    <lineage>
        <taxon>Bacteria</taxon>
        <taxon>Bacillati</taxon>
        <taxon>Bacillota</taxon>
        <taxon>Clostridia</taxon>
        <taxon>Eubacteriales</taxon>
        <taxon>Oscillospiraceae</taxon>
        <taxon>Acetivibrio</taxon>
    </lineage>
</organism>
<proteinExistence type="predicted"/>
<evidence type="ECO:0000313" key="2">
    <source>
        <dbReference type="Proteomes" id="UP000289166"/>
    </source>
</evidence>
<keyword evidence="2" id="KW-1185">Reference proteome</keyword>
<evidence type="ECO:0000313" key="1">
    <source>
        <dbReference type="EMBL" id="RXE60674.1"/>
    </source>
</evidence>
<comment type="caution">
    <text evidence="1">The sequence shown here is derived from an EMBL/GenBank/DDBJ whole genome shotgun (WGS) entry which is preliminary data.</text>
</comment>
<gene>
    <name evidence="1" type="ORF">EFD62_01780</name>
</gene>
<sequence length="164" mass="19157">MIGDEIDWLNNSDLIVRLELTSLDSTDYLEDSFFGQLEYKIYSAKVLETFKGKCPKNIKIKITQLAFITENTVSDIILGREYILHLYKTPEEYGDNTYSINTSKEFVYELVEDSNNKNEKVFMRAISENPRYKDLGLKSKLTLKEYRKVIQSIIKKGPRYKETA</sequence>
<dbReference type="Proteomes" id="UP000289166">
    <property type="component" value="Unassembled WGS sequence"/>
</dbReference>
<reference evidence="2" key="1">
    <citation type="submission" date="2018-11" db="EMBL/GenBank/DDBJ databases">
        <title>Genome sequencing of a novel mesophilic and cellulolytic organism within the genus Hungateiclostridium.</title>
        <authorList>
            <person name="Rettenmaier R."/>
            <person name="Liebl W."/>
            <person name="Zverlov V."/>
        </authorList>
    </citation>
    <scope>NUCLEOTIDE SEQUENCE [LARGE SCALE GENOMIC DNA]</scope>
    <source>
        <strain evidence="2">N2K1</strain>
    </source>
</reference>
<dbReference type="RefSeq" id="WP_128705653.1">
    <property type="nucleotide sequence ID" value="NZ_RLII01000001.1"/>
</dbReference>
<name>A0A4Q0I894_9FIRM</name>